<dbReference type="GO" id="GO:0010468">
    <property type="term" value="P:regulation of gene expression"/>
    <property type="evidence" value="ECO:0007669"/>
    <property type="project" value="TreeGrafter"/>
</dbReference>
<dbReference type="PANTHER" id="PTHR24124">
    <property type="entry name" value="ANKYRIN REPEAT FAMILY A"/>
    <property type="match status" value="1"/>
</dbReference>
<gene>
    <name evidence="5" type="ORF">K503DRAFT_869009</name>
</gene>
<dbReference type="OrthoDB" id="9995210at2759"/>
<protein>
    <submittedName>
        <fullName evidence="5">Uncharacterized protein</fullName>
    </submittedName>
</protein>
<dbReference type="Gene3D" id="1.25.40.20">
    <property type="entry name" value="Ankyrin repeat-containing domain"/>
    <property type="match status" value="1"/>
</dbReference>
<evidence type="ECO:0000256" key="4">
    <source>
        <dbReference type="SAM" id="MobiDB-lite"/>
    </source>
</evidence>
<dbReference type="InterPro" id="IPR036770">
    <property type="entry name" value="Ankyrin_rpt-contain_sf"/>
</dbReference>
<sequence length="188" mass="20725">MAETEDTRATINRLLLVNALTEGALEEMMDNPEYFDDDDEFLGDLNCTDALGNTALHLAVRQGHPADVAALCAGPVDLDIHNKSGDTPLHVALKEIEDTGKRFEIVKELLSCGAEHKQIMPGGLTPLEYAKSRFPSDRDLHEIIAEPPHSDEEEDELQSEQRRKQVYDSSDFADDDEVAGEGSSSETE</sequence>
<dbReference type="SUPFAM" id="SSF48403">
    <property type="entry name" value="Ankyrin repeat"/>
    <property type="match status" value="1"/>
</dbReference>
<dbReference type="AlphaFoldDB" id="A0A1B7MP11"/>
<dbReference type="GO" id="GO:0005634">
    <property type="term" value="C:nucleus"/>
    <property type="evidence" value="ECO:0007669"/>
    <property type="project" value="TreeGrafter"/>
</dbReference>
<dbReference type="InParanoid" id="A0A1B7MP11"/>
<feature type="repeat" description="ANK" evidence="3">
    <location>
        <begin position="51"/>
        <end position="83"/>
    </location>
</feature>
<dbReference type="EMBL" id="KV448630">
    <property type="protein sequence ID" value="OAX34301.1"/>
    <property type="molecule type" value="Genomic_DNA"/>
</dbReference>
<feature type="compositionally biased region" description="Basic and acidic residues" evidence="4">
    <location>
        <begin position="139"/>
        <end position="150"/>
    </location>
</feature>
<dbReference type="SMART" id="SM00248">
    <property type="entry name" value="ANK"/>
    <property type="match status" value="2"/>
</dbReference>
<keyword evidence="6" id="KW-1185">Reference proteome</keyword>
<feature type="repeat" description="ANK" evidence="3">
    <location>
        <begin position="84"/>
        <end position="115"/>
    </location>
</feature>
<proteinExistence type="predicted"/>
<feature type="region of interest" description="Disordered" evidence="4">
    <location>
        <begin position="139"/>
        <end position="188"/>
    </location>
</feature>
<dbReference type="PANTHER" id="PTHR24124:SF14">
    <property type="entry name" value="CHROMOSOME UNDETERMINED SCAFFOLD_25, WHOLE GENOME SHOTGUN SEQUENCE"/>
    <property type="match status" value="1"/>
</dbReference>
<dbReference type="InterPro" id="IPR002110">
    <property type="entry name" value="Ankyrin_rpt"/>
</dbReference>
<dbReference type="PROSITE" id="PS50088">
    <property type="entry name" value="ANK_REPEAT"/>
    <property type="match status" value="2"/>
</dbReference>
<evidence type="ECO:0000256" key="2">
    <source>
        <dbReference type="ARBA" id="ARBA00023043"/>
    </source>
</evidence>
<dbReference type="Proteomes" id="UP000092154">
    <property type="component" value="Unassembled WGS sequence"/>
</dbReference>
<name>A0A1B7MP11_9AGAM</name>
<evidence type="ECO:0000313" key="6">
    <source>
        <dbReference type="Proteomes" id="UP000092154"/>
    </source>
</evidence>
<evidence type="ECO:0000256" key="1">
    <source>
        <dbReference type="ARBA" id="ARBA00022737"/>
    </source>
</evidence>
<evidence type="ECO:0000313" key="5">
    <source>
        <dbReference type="EMBL" id="OAX34301.1"/>
    </source>
</evidence>
<evidence type="ECO:0000256" key="3">
    <source>
        <dbReference type="PROSITE-ProRule" id="PRU00023"/>
    </source>
</evidence>
<dbReference type="STRING" id="1314800.A0A1B7MP11"/>
<dbReference type="Pfam" id="PF12796">
    <property type="entry name" value="Ank_2"/>
    <property type="match status" value="1"/>
</dbReference>
<accession>A0A1B7MP11</accession>
<organism evidence="5 6">
    <name type="scientific">Rhizopogon vinicolor AM-OR11-026</name>
    <dbReference type="NCBI Taxonomy" id="1314800"/>
    <lineage>
        <taxon>Eukaryota</taxon>
        <taxon>Fungi</taxon>
        <taxon>Dikarya</taxon>
        <taxon>Basidiomycota</taxon>
        <taxon>Agaricomycotina</taxon>
        <taxon>Agaricomycetes</taxon>
        <taxon>Agaricomycetidae</taxon>
        <taxon>Boletales</taxon>
        <taxon>Suillineae</taxon>
        <taxon>Rhizopogonaceae</taxon>
        <taxon>Rhizopogon</taxon>
    </lineage>
</organism>
<keyword evidence="1" id="KW-0677">Repeat</keyword>
<reference evidence="5 6" key="1">
    <citation type="submission" date="2016-06" db="EMBL/GenBank/DDBJ databases">
        <title>Comparative genomics of the ectomycorrhizal sister species Rhizopogon vinicolor and Rhizopogon vesiculosus (Basidiomycota: Boletales) reveals a divergence of the mating type B locus.</title>
        <authorList>
            <consortium name="DOE Joint Genome Institute"/>
            <person name="Mujic A.B."/>
            <person name="Kuo A."/>
            <person name="Tritt A."/>
            <person name="Lipzen A."/>
            <person name="Chen C."/>
            <person name="Johnson J."/>
            <person name="Sharma A."/>
            <person name="Barry K."/>
            <person name="Grigoriev I.V."/>
            <person name="Spatafora J.W."/>
        </authorList>
    </citation>
    <scope>NUCLEOTIDE SEQUENCE [LARGE SCALE GENOMIC DNA]</scope>
    <source>
        <strain evidence="5 6">AM-OR11-026</strain>
    </source>
</reference>
<keyword evidence="2 3" id="KW-0040">ANK repeat</keyword>